<protein>
    <submittedName>
        <fullName evidence="2 3">Uncharacterized protein</fullName>
    </submittedName>
</protein>
<dbReference type="EnsemblFungi" id="MAPG_11371T0">
    <property type="protein sequence ID" value="MAPG_11371T0"/>
    <property type="gene ID" value="MAPG_11371"/>
</dbReference>
<sequence>MPGPKKTWFLPYDFTFLPDGDLALGTVIKDPKHPTLALATLAEYHPLPFPPISTLVEPHHEHSRGSGCSFGAEAFARALELASLSGKVDVSRYRTRSFSSVDHEVRSFEKGLSKESLQALVALDAVKEYIRGGLKGKLGMRNRVYVISGLRVARESFTVTEGADWKTTGGVEASGPTGIPMEAGGGVSGSKESNKTDSYATAPGVIFAYRLSVIRERRDGNVQRELFVHRTAFMTGDGGEEEEDEEVEMEFADVDAGVLNGDLAVNPVFGEEIVGNEGYIIFPN</sequence>
<evidence type="ECO:0000313" key="3">
    <source>
        <dbReference type="EnsemblFungi" id="MAPG_11371T0"/>
    </source>
</evidence>
<evidence type="ECO:0000313" key="2">
    <source>
        <dbReference type="EMBL" id="KLU92425.1"/>
    </source>
</evidence>
<dbReference type="STRING" id="644358.A0A0C4EF36"/>
<dbReference type="Proteomes" id="UP000011715">
    <property type="component" value="Unassembled WGS sequence"/>
</dbReference>
<accession>A0A0C4EF36</accession>
<reference evidence="3" key="4">
    <citation type="journal article" date="2015" name="G3 (Bethesda)">
        <title>Genome sequences of three phytopathogenic species of the Magnaporthaceae family of fungi.</title>
        <authorList>
            <person name="Okagaki L.H."/>
            <person name="Nunes C.C."/>
            <person name="Sailsbery J."/>
            <person name="Clay B."/>
            <person name="Brown D."/>
            <person name="John T."/>
            <person name="Oh Y."/>
            <person name="Young N."/>
            <person name="Fitzgerald M."/>
            <person name="Haas B.J."/>
            <person name="Zeng Q."/>
            <person name="Young S."/>
            <person name="Adiconis X."/>
            <person name="Fan L."/>
            <person name="Levin J.Z."/>
            <person name="Mitchell T.K."/>
            <person name="Okubara P.A."/>
            <person name="Farman M.L."/>
            <person name="Kohn L.M."/>
            <person name="Birren B."/>
            <person name="Ma L.-J."/>
            <person name="Dean R.A."/>
        </authorList>
    </citation>
    <scope>NUCLEOTIDE SEQUENCE</scope>
    <source>
        <strain evidence="3">ATCC 64411 / 73-15</strain>
    </source>
</reference>
<dbReference type="AlphaFoldDB" id="A0A0C4EF36"/>
<gene>
    <name evidence="2" type="ORF">MAPG_11371</name>
</gene>
<dbReference type="eggNOG" id="ENOG502SS2T">
    <property type="taxonomic scope" value="Eukaryota"/>
</dbReference>
<reference evidence="2" key="3">
    <citation type="submission" date="2011-03" db="EMBL/GenBank/DDBJ databases">
        <title>Annotation of Magnaporthe poae ATCC 64411.</title>
        <authorList>
            <person name="Ma L.-J."/>
            <person name="Dead R."/>
            <person name="Young S.K."/>
            <person name="Zeng Q."/>
            <person name="Gargeya S."/>
            <person name="Fitzgerald M."/>
            <person name="Haas B."/>
            <person name="Abouelleil A."/>
            <person name="Alvarado L."/>
            <person name="Arachchi H.M."/>
            <person name="Berlin A."/>
            <person name="Brown A."/>
            <person name="Chapman S.B."/>
            <person name="Chen Z."/>
            <person name="Dunbar C."/>
            <person name="Freedman E."/>
            <person name="Gearin G."/>
            <person name="Gellesch M."/>
            <person name="Goldberg J."/>
            <person name="Griggs A."/>
            <person name="Gujja S."/>
            <person name="Heiman D."/>
            <person name="Howarth C."/>
            <person name="Larson L."/>
            <person name="Lui A."/>
            <person name="MacDonald P.J.P."/>
            <person name="Mehta T."/>
            <person name="Montmayeur A."/>
            <person name="Murphy C."/>
            <person name="Neiman D."/>
            <person name="Pearson M."/>
            <person name="Priest M."/>
            <person name="Roberts A."/>
            <person name="Saif S."/>
            <person name="Shea T."/>
            <person name="Shenoy N."/>
            <person name="Sisk P."/>
            <person name="Stolte C."/>
            <person name="Sykes S."/>
            <person name="Yandava C."/>
            <person name="Wortman J."/>
            <person name="Nusbaum C."/>
            <person name="Birren B."/>
        </authorList>
    </citation>
    <scope>NUCLEOTIDE SEQUENCE</scope>
    <source>
        <strain evidence="2">ATCC 64411</strain>
    </source>
</reference>
<dbReference type="EMBL" id="ADBL01002800">
    <property type="status" value="NOT_ANNOTATED_CDS"/>
    <property type="molecule type" value="Genomic_DNA"/>
</dbReference>
<feature type="region of interest" description="Disordered" evidence="1">
    <location>
        <begin position="168"/>
        <end position="197"/>
    </location>
</feature>
<name>A0A0C4EF36_MAGP6</name>
<reference evidence="3" key="5">
    <citation type="submission" date="2015-06" db="UniProtKB">
        <authorList>
            <consortium name="EnsemblFungi"/>
        </authorList>
    </citation>
    <scope>IDENTIFICATION</scope>
    <source>
        <strain evidence="3">ATCC 64411</strain>
    </source>
</reference>
<organism evidence="3 4">
    <name type="scientific">Magnaporthiopsis poae (strain ATCC 64411 / 73-15)</name>
    <name type="common">Kentucky bluegrass fungus</name>
    <name type="synonym">Magnaporthe poae</name>
    <dbReference type="NCBI Taxonomy" id="644358"/>
    <lineage>
        <taxon>Eukaryota</taxon>
        <taxon>Fungi</taxon>
        <taxon>Dikarya</taxon>
        <taxon>Ascomycota</taxon>
        <taxon>Pezizomycotina</taxon>
        <taxon>Sordariomycetes</taxon>
        <taxon>Sordariomycetidae</taxon>
        <taxon>Magnaporthales</taxon>
        <taxon>Magnaporthaceae</taxon>
        <taxon>Magnaporthiopsis</taxon>
    </lineage>
</organism>
<evidence type="ECO:0000256" key="1">
    <source>
        <dbReference type="SAM" id="MobiDB-lite"/>
    </source>
</evidence>
<dbReference type="VEuPathDB" id="FungiDB:MAPG_11371"/>
<keyword evidence="4" id="KW-1185">Reference proteome</keyword>
<dbReference type="EMBL" id="GL876980">
    <property type="protein sequence ID" value="KLU92425.1"/>
    <property type="molecule type" value="Genomic_DNA"/>
</dbReference>
<dbReference type="OrthoDB" id="206201at2759"/>
<reference evidence="4" key="1">
    <citation type="submission" date="2010-05" db="EMBL/GenBank/DDBJ databases">
        <title>The genome sequence of Magnaporthe poae strain ATCC 64411.</title>
        <authorList>
            <person name="Ma L.-J."/>
            <person name="Dead R."/>
            <person name="Young S."/>
            <person name="Zeng Q."/>
            <person name="Koehrsen M."/>
            <person name="Alvarado L."/>
            <person name="Berlin A."/>
            <person name="Chapman S.B."/>
            <person name="Chen Z."/>
            <person name="Freedman E."/>
            <person name="Gellesch M."/>
            <person name="Goldberg J."/>
            <person name="Griggs A."/>
            <person name="Gujja S."/>
            <person name="Heilman E.R."/>
            <person name="Heiman D."/>
            <person name="Hepburn T."/>
            <person name="Howarth C."/>
            <person name="Jen D."/>
            <person name="Larson L."/>
            <person name="Mehta T."/>
            <person name="Neiman D."/>
            <person name="Pearson M."/>
            <person name="Roberts A."/>
            <person name="Saif S."/>
            <person name="Shea T."/>
            <person name="Shenoy N."/>
            <person name="Sisk P."/>
            <person name="Stolte C."/>
            <person name="Sykes S."/>
            <person name="Walk T."/>
            <person name="White J."/>
            <person name="Yandava C."/>
            <person name="Haas B."/>
            <person name="Nusbaum C."/>
            <person name="Birren B."/>
        </authorList>
    </citation>
    <scope>NUCLEOTIDE SEQUENCE [LARGE SCALE GENOMIC DNA]</scope>
    <source>
        <strain evidence="4">ATCC 64411 / 73-15</strain>
    </source>
</reference>
<reference evidence="2" key="2">
    <citation type="submission" date="2010-05" db="EMBL/GenBank/DDBJ databases">
        <title>The Genome Sequence of Magnaporthe poae strain ATCC 64411.</title>
        <authorList>
            <consortium name="The Broad Institute Genome Sequencing Platform"/>
            <consortium name="Broad Institute Genome Sequencing Center for Infectious Disease"/>
            <person name="Ma L.-J."/>
            <person name="Dead R."/>
            <person name="Young S."/>
            <person name="Zeng Q."/>
            <person name="Koehrsen M."/>
            <person name="Alvarado L."/>
            <person name="Berlin A."/>
            <person name="Chapman S.B."/>
            <person name="Chen Z."/>
            <person name="Freedman E."/>
            <person name="Gellesch M."/>
            <person name="Goldberg J."/>
            <person name="Griggs A."/>
            <person name="Gujja S."/>
            <person name="Heilman E.R."/>
            <person name="Heiman D."/>
            <person name="Hepburn T."/>
            <person name="Howarth C."/>
            <person name="Jen D."/>
            <person name="Larson L."/>
            <person name="Mehta T."/>
            <person name="Neiman D."/>
            <person name="Pearson M."/>
            <person name="Roberts A."/>
            <person name="Saif S."/>
            <person name="Shea T."/>
            <person name="Shenoy N."/>
            <person name="Sisk P."/>
            <person name="Stolte C."/>
            <person name="Sykes S."/>
            <person name="Walk T."/>
            <person name="White J."/>
            <person name="Yandava C."/>
            <person name="Haas B."/>
            <person name="Nusbaum C."/>
            <person name="Birren B."/>
        </authorList>
    </citation>
    <scope>NUCLEOTIDE SEQUENCE</scope>
    <source>
        <strain evidence="2">ATCC 64411</strain>
    </source>
</reference>
<proteinExistence type="predicted"/>
<evidence type="ECO:0000313" key="4">
    <source>
        <dbReference type="Proteomes" id="UP000011715"/>
    </source>
</evidence>